<evidence type="ECO:0000256" key="3">
    <source>
        <dbReference type="SAM" id="MobiDB-lite"/>
    </source>
</evidence>
<evidence type="ECO:0000313" key="7">
    <source>
        <dbReference type="WBParaSite" id="SRDH1_74810.3"/>
    </source>
</evidence>
<dbReference type="WBParaSite" id="SRDH1_74810.3">
    <property type="protein sequence ID" value="SRDH1_74810.3"/>
    <property type="gene ID" value="SRDH1_74810"/>
</dbReference>
<organism evidence="4 7">
    <name type="scientific">Schistosoma rodhaini</name>
    <dbReference type="NCBI Taxonomy" id="6188"/>
    <lineage>
        <taxon>Eukaryota</taxon>
        <taxon>Metazoa</taxon>
        <taxon>Spiralia</taxon>
        <taxon>Lophotrochozoa</taxon>
        <taxon>Platyhelminthes</taxon>
        <taxon>Trematoda</taxon>
        <taxon>Digenea</taxon>
        <taxon>Strigeidida</taxon>
        <taxon>Schistosomatoidea</taxon>
        <taxon>Schistosomatidae</taxon>
        <taxon>Schistosoma</taxon>
    </lineage>
</organism>
<feature type="region of interest" description="Disordered" evidence="3">
    <location>
        <begin position="134"/>
        <end position="157"/>
    </location>
</feature>
<evidence type="ECO:0000313" key="4">
    <source>
        <dbReference type="Proteomes" id="UP000050792"/>
    </source>
</evidence>
<feature type="coiled-coil region" evidence="2">
    <location>
        <begin position="183"/>
        <end position="262"/>
    </location>
</feature>
<accession>A0AA85G2Y9</accession>
<evidence type="ECO:0000256" key="1">
    <source>
        <dbReference type="ARBA" id="ARBA00009930"/>
    </source>
</evidence>
<dbReference type="PANTHER" id="PTHR13738">
    <property type="entry name" value="TROPONIN I"/>
    <property type="match status" value="1"/>
</dbReference>
<keyword evidence="4" id="KW-1185">Reference proteome</keyword>
<feature type="region of interest" description="Disordered" evidence="3">
    <location>
        <begin position="1"/>
        <end position="27"/>
    </location>
</feature>
<keyword evidence="2" id="KW-0175">Coiled coil</keyword>
<dbReference type="WBParaSite" id="SRDH1_74810.2">
    <property type="protein sequence ID" value="SRDH1_74810.2"/>
    <property type="gene ID" value="SRDH1_74810"/>
</dbReference>
<dbReference type="SUPFAM" id="SSF90250">
    <property type="entry name" value="Troponin coil-coiled subunits"/>
    <property type="match status" value="1"/>
</dbReference>
<evidence type="ECO:0000313" key="6">
    <source>
        <dbReference type="WBParaSite" id="SRDH1_74810.2"/>
    </source>
</evidence>
<proteinExistence type="inferred from homology"/>
<reference evidence="5 6" key="2">
    <citation type="submission" date="2023-11" db="UniProtKB">
        <authorList>
            <consortium name="WormBaseParasite"/>
        </authorList>
    </citation>
    <scope>IDENTIFICATION</scope>
</reference>
<name>A0AA85G2Y9_9TREM</name>
<dbReference type="PANTHER" id="PTHR13738:SF1">
    <property type="entry name" value="TROPONIN I"/>
    <property type="match status" value="1"/>
</dbReference>
<dbReference type="WBParaSite" id="SRDH1_74810.1">
    <property type="protein sequence ID" value="SRDH1_74810.1"/>
    <property type="gene ID" value="SRDH1_74810"/>
</dbReference>
<protein>
    <recommendedName>
        <fullName evidence="8">Troponin I</fullName>
    </recommendedName>
</protein>
<dbReference type="Proteomes" id="UP000050792">
    <property type="component" value="Unassembled WGS sequence"/>
</dbReference>
<dbReference type="AlphaFoldDB" id="A0AA85G2Y9"/>
<reference evidence="4" key="1">
    <citation type="submission" date="2022-06" db="EMBL/GenBank/DDBJ databases">
        <authorList>
            <person name="Berger JAMES D."/>
            <person name="Berger JAMES D."/>
        </authorList>
    </citation>
    <scope>NUCLEOTIDE SEQUENCE [LARGE SCALE GENOMIC DNA]</scope>
</reference>
<sequence length="341" mass="40310">MPIPSIHVNSIEDTENDDRRNKKPSIPILRVVSDDMDGRENDVNSDDDVMTAEEEAAIARRFLGGNDHTEQRRMSSLDMYLSQPEVKQEPMIINRHISLKEEEKGFEAEQMLLRQKEREEMEKHQEKLRLEREEVKKARASKRHSKVVEEQEPSKNNQVRRVDYRKQGLGGLSKERRKKLKEMILQKAKNELLEERRKELRNREDHIKKQAPPFDIDGLNQMQLEEKVKSWYEHVKQLESQKYEWEQRLRKQDEEINDLTAQLCSIKGHFQKPILRKVAKPMSTDRLRAMSAAPTFTPKTGHKNPAEMKRKLSDDSNQGVVSYIFHTCMYKRLEQIQFPVT</sequence>
<dbReference type="InterPro" id="IPR001978">
    <property type="entry name" value="Troponin"/>
</dbReference>
<dbReference type="InterPro" id="IPR050875">
    <property type="entry name" value="Troponin_I"/>
</dbReference>
<evidence type="ECO:0008006" key="8">
    <source>
        <dbReference type="Google" id="ProtNLM"/>
    </source>
</evidence>
<dbReference type="Pfam" id="PF00992">
    <property type="entry name" value="Troponin"/>
    <property type="match status" value="1"/>
</dbReference>
<dbReference type="InterPro" id="IPR038077">
    <property type="entry name" value="Troponin_sf"/>
</dbReference>
<dbReference type="Gene3D" id="1.20.5.350">
    <property type="match status" value="1"/>
</dbReference>
<comment type="similarity">
    <text evidence="1">Belongs to the troponin I family.</text>
</comment>
<dbReference type="GO" id="GO:0005861">
    <property type="term" value="C:troponin complex"/>
    <property type="evidence" value="ECO:0007669"/>
    <property type="project" value="InterPro"/>
</dbReference>
<evidence type="ECO:0000256" key="2">
    <source>
        <dbReference type="SAM" id="Coils"/>
    </source>
</evidence>
<dbReference type="GO" id="GO:0006936">
    <property type="term" value="P:muscle contraction"/>
    <property type="evidence" value="ECO:0007669"/>
    <property type="project" value="TreeGrafter"/>
</dbReference>
<evidence type="ECO:0000313" key="5">
    <source>
        <dbReference type="WBParaSite" id="SRDH1_74810.1"/>
    </source>
</evidence>